<name>A0A8T5GD26_9ARCH</name>
<dbReference type="AlphaFoldDB" id="A0A8T5GD26"/>
<dbReference type="InterPro" id="IPR051319">
    <property type="entry name" value="Oligoribo/pAp-PDE_c-di-AMP_PDE"/>
</dbReference>
<gene>
    <name evidence="2" type="ORF">HON47_00470</name>
</gene>
<sequence>MNFASFRGKSILLLCHDHADIDSVASAAIFRDVLKTKKIKSEIGIPKHINDQAINLSLKNKISFVVNPKLEKYDLICLFDFNDYEQLGPLRKSFSKLQKKGCFEVITFDHHEKEKRSIGKGFIDPKAGSTTEVLYNLFDGTFTKKMCFYTCMGIIEDTGKFLVASKDTFEIFSKCLTKSEKKYSKVLEFAKQIINKEERVAFLKAANRAKIIGMKKALIVTSNLSFYQGDAATKLLEFGANISLVVGVEKKGVAVLSARAETSFKEENNFNLMKHLFIPLQRKVGGEIGGHSGAAQWKGNISDKKVLSEAITILKKKFN</sequence>
<dbReference type="Proteomes" id="UP000722459">
    <property type="component" value="Unassembled WGS sequence"/>
</dbReference>
<evidence type="ECO:0000259" key="1">
    <source>
        <dbReference type="Pfam" id="PF01368"/>
    </source>
</evidence>
<dbReference type="InterPro" id="IPR001667">
    <property type="entry name" value="DDH_dom"/>
</dbReference>
<evidence type="ECO:0000313" key="3">
    <source>
        <dbReference type="Proteomes" id="UP000722459"/>
    </source>
</evidence>
<feature type="domain" description="DDH" evidence="1">
    <location>
        <begin position="11"/>
        <end position="139"/>
    </location>
</feature>
<reference evidence="2" key="1">
    <citation type="journal article" date="2021" name="ISME J.">
        <title>Mercury methylation by metabolically versatile and cosmopolitan marine bacteria.</title>
        <authorList>
            <person name="Lin H."/>
            <person name="Ascher D.B."/>
            <person name="Myung Y."/>
            <person name="Lamborg C.H."/>
            <person name="Hallam S.J."/>
            <person name="Gionfriddo C.M."/>
            <person name="Holt K.E."/>
            <person name="Moreau J.W."/>
        </authorList>
    </citation>
    <scope>NUCLEOTIDE SEQUENCE</scope>
    <source>
        <strain evidence="2">SI075_bin30</strain>
    </source>
</reference>
<proteinExistence type="predicted"/>
<dbReference type="InterPro" id="IPR038763">
    <property type="entry name" value="DHH_sf"/>
</dbReference>
<dbReference type="SUPFAM" id="SSF64182">
    <property type="entry name" value="DHH phosphoesterases"/>
    <property type="match status" value="1"/>
</dbReference>
<accession>A0A8T5GD26</accession>
<organism evidence="2 3">
    <name type="scientific">Candidatus Iainarchaeum sp</name>
    <dbReference type="NCBI Taxonomy" id="3101447"/>
    <lineage>
        <taxon>Archaea</taxon>
        <taxon>Candidatus Iainarchaeota</taxon>
        <taxon>Candidatus Iainarchaeia</taxon>
        <taxon>Candidatus Iainarchaeales</taxon>
        <taxon>Candidatus Iainarchaeaceae</taxon>
        <taxon>Candidatus Iainarchaeum</taxon>
    </lineage>
</organism>
<dbReference type="PANTHER" id="PTHR47618:SF1">
    <property type="entry name" value="BIFUNCTIONAL OLIGORIBONUCLEASE AND PAP PHOSPHATASE NRNA"/>
    <property type="match status" value="1"/>
</dbReference>
<protein>
    <recommendedName>
        <fullName evidence="1">DDH domain-containing protein</fullName>
    </recommendedName>
</protein>
<dbReference type="EMBL" id="JABJNZ010000012">
    <property type="protein sequence ID" value="MBT4870034.1"/>
    <property type="molecule type" value="Genomic_DNA"/>
</dbReference>
<dbReference type="Gene3D" id="3.90.1640.10">
    <property type="entry name" value="inorganic pyrophosphatase (n-terminal core)"/>
    <property type="match status" value="1"/>
</dbReference>
<dbReference type="PANTHER" id="PTHR47618">
    <property type="entry name" value="BIFUNCTIONAL OLIGORIBONUCLEASE AND PAP PHOSPHATASE NRNA"/>
    <property type="match status" value="1"/>
</dbReference>
<dbReference type="Pfam" id="PF01368">
    <property type="entry name" value="DHH"/>
    <property type="match status" value="1"/>
</dbReference>
<evidence type="ECO:0000313" key="2">
    <source>
        <dbReference type="EMBL" id="MBT4870034.1"/>
    </source>
</evidence>
<comment type="caution">
    <text evidence="2">The sequence shown here is derived from an EMBL/GenBank/DDBJ whole genome shotgun (WGS) entry which is preliminary data.</text>
</comment>